<feature type="transmembrane region" description="Helical" evidence="9">
    <location>
        <begin position="289"/>
        <end position="320"/>
    </location>
</feature>
<dbReference type="CDD" id="cd11484">
    <property type="entry name" value="SLC-NCS1sbd_CobB-like"/>
    <property type="match status" value="1"/>
</dbReference>
<evidence type="ECO:0000256" key="7">
    <source>
        <dbReference type="PIRNR" id="PIRNR002744"/>
    </source>
</evidence>
<evidence type="ECO:0000256" key="3">
    <source>
        <dbReference type="ARBA" id="ARBA00022448"/>
    </source>
</evidence>
<evidence type="ECO:0000256" key="2">
    <source>
        <dbReference type="ARBA" id="ARBA00008974"/>
    </source>
</evidence>
<keyword evidence="5 9" id="KW-1133">Transmembrane helix</keyword>
<feature type="transmembrane region" description="Helical" evidence="9">
    <location>
        <begin position="361"/>
        <end position="381"/>
    </location>
</feature>
<dbReference type="InterPro" id="IPR026030">
    <property type="entry name" value="Pur-cyt_permease_Fcy2/21/22"/>
</dbReference>
<gene>
    <name evidence="10" type="ORF">CLV37_108293</name>
</gene>
<dbReference type="Pfam" id="PF02133">
    <property type="entry name" value="Transp_cyt_pur"/>
    <property type="match status" value="1"/>
</dbReference>
<proteinExistence type="inferred from homology"/>
<evidence type="ECO:0000256" key="1">
    <source>
        <dbReference type="ARBA" id="ARBA00004141"/>
    </source>
</evidence>
<accession>A0A2T0R236</accession>
<dbReference type="OrthoDB" id="9809167at2"/>
<keyword evidence="3 7" id="KW-0813">Transport</keyword>
<evidence type="ECO:0000313" key="11">
    <source>
        <dbReference type="Proteomes" id="UP000238083"/>
    </source>
</evidence>
<dbReference type="PIRSF" id="PIRSF002744">
    <property type="entry name" value="Pur-cyt_permease"/>
    <property type="match status" value="1"/>
</dbReference>
<sequence>METDLPAHAPGTRSSGVEARTIEHIPETERHGKTRNLFTIWFGANIMLLTMASGAIATAVYGLPLWAGILAVVVGNVVGGVVMALHAAQGPQMGIPQMLQTRAQFGSFGSLLVIVIVVLMYTAFFASNLVLGGQALAGLVHLPTTAGVLVIGVVSVVAAIVGYRLLHALGTIMSVLAGAAFVVLVVWWIAVDPLPSSVVTNGSFSWVGFMATVSIAALWQIAYAPYVSDYSRYMPKDTGVRPAFWATYWGCVLGSVFGMVVGAVTGAALPDASIPDALHQTAPGISSLLVAVFAIGLSVSNGANVYCGSLATITIGQTLFDDWRPGPRARSVATLAIFAVALVLALATADDFLVNFSNFMILLMCVLIPWTAVNLVDYYLLRHGDYHLPSLFERDGGVYGRANPVAIACYVVGIVVQLPFLVTAFFTGPVANALGGVDVSWIVGLVVICPLYYVLARGRTARTPNPVHGSTGTIAETHPETTPALD</sequence>
<feature type="transmembrane region" description="Helical" evidence="9">
    <location>
        <begin position="245"/>
        <end position="269"/>
    </location>
</feature>
<feature type="transmembrane region" description="Helical" evidence="9">
    <location>
        <begin position="173"/>
        <end position="191"/>
    </location>
</feature>
<evidence type="ECO:0000256" key="6">
    <source>
        <dbReference type="ARBA" id="ARBA00023136"/>
    </source>
</evidence>
<feature type="transmembrane region" description="Helical" evidence="9">
    <location>
        <begin position="203"/>
        <end position="224"/>
    </location>
</feature>
<evidence type="ECO:0000256" key="4">
    <source>
        <dbReference type="ARBA" id="ARBA00022692"/>
    </source>
</evidence>
<evidence type="ECO:0000256" key="8">
    <source>
        <dbReference type="SAM" id="MobiDB-lite"/>
    </source>
</evidence>
<feature type="transmembrane region" description="Helical" evidence="9">
    <location>
        <begin position="146"/>
        <end position="166"/>
    </location>
</feature>
<feature type="transmembrane region" description="Helical" evidence="9">
    <location>
        <begin position="402"/>
        <end position="427"/>
    </location>
</feature>
<dbReference type="RefSeq" id="WP_106212547.1">
    <property type="nucleotide sequence ID" value="NZ_PVZF01000008.1"/>
</dbReference>
<dbReference type="InterPro" id="IPR001248">
    <property type="entry name" value="Pur-cyt_permease"/>
</dbReference>
<dbReference type="EMBL" id="PVZF01000008">
    <property type="protein sequence ID" value="PRY13622.1"/>
    <property type="molecule type" value="Genomic_DNA"/>
</dbReference>
<protein>
    <submittedName>
        <fullName evidence="10">NCS1 family nucleobase:cation symporter-1</fullName>
    </submittedName>
</protein>
<dbReference type="GO" id="GO:0005886">
    <property type="term" value="C:plasma membrane"/>
    <property type="evidence" value="ECO:0007669"/>
    <property type="project" value="TreeGrafter"/>
</dbReference>
<feature type="region of interest" description="Disordered" evidence="8">
    <location>
        <begin position="466"/>
        <end position="486"/>
    </location>
</feature>
<dbReference type="Gene3D" id="1.10.4160.10">
    <property type="entry name" value="Hydantoin permease"/>
    <property type="match status" value="1"/>
</dbReference>
<name>A0A2T0R236_9ACTN</name>
<reference evidence="10 11" key="1">
    <citation type="submission" date="2018-03" db="EMBL/GenBank/DDBJ databases">
        <title>Genomic Encyclopedia of Archaeal and Bacterial Type Strains, Phase II (KMG-II): from individual species to whole genera.</title>
        <authorList>
            <person name="Goeker M."/>
        </authorList>
    </citation>
    <scope>NUCLEOTIDE SEQUENCE [LARGE SCALE GENOMIC DNA]</scope>
    <source>
        <strain evidence="10 11">DSM 19711</strain>
    </source>
</reference>
<evidence type="ECO:0000313" key="10">
    <source>
        <dbReference type="EMBL" id="PRY13622.1"/>
    </source>
</evidence>
<evidence type="ECO:0000256" key="5">
    <source>
        <dbReference type="ARBA" id="ARBA00022989"/>
    </source>
</evidence>
<feature type="transmembrane region" description="Helical" evidence="9">
    <location>
        <begin position="105"/>
        <end position="126"/>
    </location>
</feature>
<keyword evidence="11" id="KW-1185">Reference proteome</keyword>
<dbReference type="Proteomes" id="UP000238083">
    <property type="component" value="Unassembled WGS sequence"/>
</dbReference>
<dbReference type="PANTHER" id="PTHR31806:SF1">
    <property type="entry name" value="PURINE-CYTOSINE PERMEASE FCY2-RELATED"/>
    <property type="match status" value="1"/>
</dbReference>
<feature type="transmembrane region" description="Helical" evidence="9">
    <location>
        <begin position="38"/>
        <end position="59"/>
    </location>
</feature>
<comment type="subcellular location">
    <subcellularLocation>
        <location evidence="1">Membrane</location>
        <topology evidence="1">Multi-pass membrane protein</topology>
    </subcellularLocation>
</comment>
<organism evidence="10 11">
    <name type="scientific">Kineococcus rhizosphaerae</name>
    <dbReference type="NCBI Taxonomy" id="559628"/>
    <lineage>
        <taxon>Bacteria</taxon>
        <taxon>Bacillati</taxon>
        <taxon>Actinomycetota</taxon>
        <taxon>Actinomycetes</taxon>
        <taxon>Kineosporiales</taxon>
        <taxon>Kineosporiaceae</taxon>
        <taxon>Kineococcus</taxon>
    </lineage>
</organism>
<dbReference type="PANTHER" id="PTHR31806">
    <property type="entry name" value="PURINE-CYTOSINE PERMEASE FCY2-RELATED"/>
    <property type="match status" value="1"/>
</dbReference>
<evidence type="ECO:0000256" key="9">
    <source>
        <dbReference type="SAM" id="Phobius"/>
    </source>
</evidence>
<feature type="transmembrane region" description="Helical" evidence="9">
    <location>
        <begin position="439"/>
        <end position="456"/>
    </location>
</feature>
<feature type="transmembrane region" description="Helical" evidence="9">
    <location>
        <begin position="332"/>
        <end position="349"/>
    </location>
</feature>
<keyword evidence="6 7" id="KW-0472">Membrane</keyword>
<keyword evidence="4 9" id="KW-0812">Transmembrane</keyword>
<feature type="transmembrane region" description="Helical" evidence="9">
    <location>
        <begin position="65"/>
        <end position="85"/>
    </location>
</feature>
<dbReference type="GO" id="GO:0022857">
    <property type="term" value="F:transmembrane transporter activity"/>
    <property type="evidence" value="ECO:0007669"/>
    <property type="project" value="InterPro"/>
</dbReference>
<comment type="similarity">
    <text evidence="2 7">Belongs to the purine-cytosine permease (2.A.39) family.</text>
</comment>
<comment type="caution">
    <text evidence="10">The sequence shown here is derived from an EMBL/GenBank/DDBJ whole genome shotgun (WGS) entry which is preliminary data.</text>
</comment>
<dbReference type="AlphaFoldDB" id="A0A2T0R236"/>